<gene>
    <name evidence="2" type="ORF">SAMN04488539_1929</name>
</gene>
<feature type="transmembrane region" description="Helical" evidence="1">
    <location>
        <begin position="6"/>
        <end position="26"/>
    </location>
</feature>
<proteinExistence type="predicted"/>
<evidence type="ECO:0000313" key="3">
    <source>
        <dbReference type="Proteomes" id="UP000182237"/>
    </source>
</evidence>
<keyword evidence="1" id="KW-0812">Transmembrane</keyword>
<organism evidence="2 3">
    <name type="scientific">Corynebacterium timonense</name>
    <dbReference type="NCBI Taxonomy" id="441500"/>
    <lineage>
        <taxon>Bacteria</taxon>
        <taxon>Bacillati</taxon>
        <taxon>Actinomycetota</taxon>
        <taxon>Actinomycetes</taxon>
        <taxon>Mycobacteriales</taxon>
        <taxon>Corynebacteriaceae</taxon>
        <taxon>Corynebacterium</taxon>
    </lineage>
</organism>
<keyword evidence="1" id="KW-0472">Membrane</keyword>
<reference evidence="2 3" key="1">
    <citation type="submission" date="2016-10" db="EMBL/GenBank/DDBJ databases">
        <authorList>
            <person name="de Groot N.N."/>
        </authorList>
    </citation>
    <scope>NUCLEOTIDE SEQUENCE [LARGE SCALE GENOMIC DNA]</scope>
    <source>
        <strain evidence="2 3">DSM 45434</strain>
    </source>
</reference>
<name>A0A1H1T954_9CORY</name>
<evidence type="ECO:0000313" key="2">
    <source>
        <dbReference type="EMBL" id="SDS56785.1"/>
    </source>
</evidence>
<dbReference type="EMBL" id="LT629765">
    <property type="protein sequence ID" value="SDS56785.1"/>
    <property type="molecule type" value="Genomic_DNA"/>
</dbReference>
<evidence type="ECO:0000256" key="1">
    <source>
        <dbReference type="SAM" id="Phobius"/>
    </source>
</evidence>
<protein>
    <submittedName>
        <fullName evidence="2">Uncharacterized protein</fullName>
    </submittedName>
</protein>
<dbReference type="STRING" id="1203190.GCA_000312345_00992"/>
<accession>A0A1H1T954</accession>
<keyword evidence="3" id="KW-1185">Reference proteome</keyword>
<dbReference type="Proteomes" id="UP000182237">
    <property type="component" value="Chromosome I"/>
</dbReference>
<sequence length="36" mass="4432">MTQESWLMIIVLFLLIYSLTITLMYLRLSRKLRDRT</sequence>
<dbReference type="AlphaFoldDB" id="A0A1H1T954"/>
<keyword evidence="1" id="KW-1133">Transmembrane helix</keyword>